<dbReference type="EMBL" id="BAABFU010000001">
    <property type="protein sequence ID" value="GAA4343024.1"/>
    <property type="molecule type" value="Genomic_DNA"/>
</dbReference>
<evidence type="ECO:0000256" key="2">
    <source>
        <dbReference type="ARBA" id="ARBA00023125"/>
    </source>
</evidence>
<dbReference type="PANTHER" id="PTHR44688:SF16">
    <property type="entry name" value="DNA-BINDING TRANSCRIPTIONAL ACTIVATOR DEVR_DOSR"/>
    <property type="match status" value="1"/>
</dbReference>
<feature type="domain" description="HTH luxR-type" evidence="4">
    <location>
        <begin position="4"/>
        <end position="69"/>
    </location>
</feature>
<proteinExistence type="predicted"/>
<evidence type="ECO:0000313" key="5">
    <source>
        <dbReference type="EMBL" id="GAA4343024.1"/>
    </source>
</evidence>
<dbReference type="InterPro" id="IPR000792">
    <property type="entry name" value="Tscrpt_reg_LuxR_C"/>
</dbReference>
<keyword evidence="1" id="KW-0805">Transcription regulation</keyword>
<dbReference type="PANTHER" id="PTHR44688">
    <property type="entry name" value="DNA-BINDING TRANSCRIPTIONAL ACTIVATOR DEVR_DOSR"/>
    <property type="match status" value="1"/>
</dbReference>
<evidence type="ECO:0000256" key="1">
    <source>
        <dbReference type="ARBA" id="ARBA00023015"/>
    </source>
</evidence>
<dbReference type="InterPro" id="IPR016032">
    <property type="entry name" value="Sig_transdc_resp-reg_C-effctor"/>
</dbReference>
<dbReference type="RefSeq" id="WP_223577527.1">
    <property type="nucleotide sequence ID" value="NZ_BAABFU010000001.1"/>
</dbReference>
<dbReference type="PRINTS" id="PR00038">
    <property type="entry name" value="HTHLUXR"/>
</dbReference>
<evidence type="ECO:0000259" key="4">
    <source>
        <dbReference type="PROSITE" id="PS50043"/>
    </source>
</evidence>
<keyword evidence="6" id="KW-1185">Reference proteome</keyword>
<keyword evidence="3" id="KW-0804">Transcription</keyword>
<sequence>MGTKTQEQSDLTSRQQEILELVSKGCSNGDIAQLLSISPNTVKTHIATILERLNVSNRTEASVFFQQHLGHQPETAVTSSNDTSPERILVELCVESSSSQLNQFSENFVQLLNAYEAIGVITNPSKDFQQDSSQVLSPDYRVKIQASAADQSKVQVVLFEASSTQRQLEKKEHESAEGNTDGLVQTVVQCYRQMLMHFVEGIEDSHASPSELLLKALALSESISFDKQDKALALCQLLIEQCPNWHLPYAIKSSLLYRMVTLGQAKNEKDVLMELAASSKTAFSINPDSSWSQLSFAYFAMLSSDLELAKKHLRASLEANPCQYKAMHFLGQVLALEGNTQEGIELYHEMLRKFPRSEADGLCYGALSLLYYCAKDYENSKQAAHRALMYQDSPKVPLLLNLISIAEIEQDQLSLSTCLTDIQRLNITPQIIQASLGVASKIVPAELMHDYLASLKRAGIAV</sequence>
<comment type="caution">
    <text evidence="5">The sequence shown here is derived from an EMBL/GenBank/DDBJ whole genome shotgun (WGS) entry which is preliminary data.</text>
</comment>
<dbReference type="PROSITE" id="PS50043">
    <property type="entry name" value="HTH_LUXR_2"/>
    <property type="match status" value="1"/>
</dbReference>
<dbReference type="InterPro" id="IPR036388">
    <property type="entry name" value="WH-like_DNA-bd_sf"/>
</dbReference>
<name>A0ABP8HR29_9GAMM</name>
<gene>
    <name evidence="5" type="ORF">GCM10023150_01320</name>
</gene>
<dbReference type="SMART" id="SM00421">
    <property type="entry name" value="HTH_LUXR"/>
    <property type="match status" value="1"/>
</dbReference>
<dbReference type="Pfam" id="PF00196">
    <property type="entry name" value="GerE"/>
    <property type="match status" value="1"/>
</dbReference>
<organism evidence="5 6">
    <name type="scientific">Kangiella taiwanensis</name>
    <dbReference type="NCBI Taxonomy" id="1079179"/>
    <lineage>
        <taxon>Bacteria</taxon>
        <taxon>Pseudomonadati</taxon>
        <taxon>Pseudomonadota</taxon>
        <taxon>Gammaproteobacteria</taxon>
        <taxon>Kangiellales</taxon>
        <taxon>Kangiellaceae</taxon>
        <taxon>Kangiella</taxon>
    </lineage>
</organism>
<dbReference type="InterPro" id="IPR011990">
    <property type="entry name" value="TPR-like_helical_dom_sf"/>
</dbReference>
<dbReference type="Gene3D" id="1.25.40.10">
    <property type="entry name" value="Tetratricopeptide repeat domain"/>
    <property type="match status" value="1"/>
</dbReference>
<evidence type="ECO:0000313" key="6">
    <source>
        <dbReference type="Proteomes" id="UP001501294"/>
    </source>
</evidence>
<dbReference type="SUPFAM" id="SSF46894">
    <property type="entry name" value="C-terminal effector domain of the bipartite response regulators"/>
    <property type="match status" value="1"/>
</dbReference>
<reference evidence="6" key="1">
    <citation type="journal article" date="2019" name="Int. J. Syst. Evol. Microbiol.">
        <title>The Global Catalogue of Microorganisms (GCM) 10K type strain sequencing project: providing services to taxonomists for standard genome sequencing and annotation.</title>
        <authorList>
            <consortium name="The Broad Institute Genomics Platform"/>
            <consortium name="The Broad Institute Genome Sequencing Center for Infectious Disease"/>
            <person name="Wu L."/>
            <person name="Ma J."/>
        </authorList>
    </citation>
    <scope>NUCLEOTIDE SEQUENCE [LARGE SCALE GENOMIC DNA]</scope>
    <source>
        <strain evidence="6">JCM 17727</strain>
    </source>
</reference>
<keyword evidence="2" id="KW-0238">DNA-binding</keyword>
<accession>A0ABP8HR29</accession>
<protein>
    <recommendedName>
        <fullName evidence="4">HTH luxR-type domain-containing protein</fullName>
    </recommendedName>
</protein>
<dbReference type="Proteomes" id="UP001501294">
    <property type="component" value="Unassembled WGS sequence"/>
</dbReference>
<evidence type="ECO:0000256" key="3">
    <source>
        <dbReference type="ARBA" id="ARBA00023163"/>
    </source>
</evidence>
<dbReference type="SUPFAM" id="SSF48452">
    <property type="entry name" value="TPR-like"/>
    <property type="match status" value="1"/>
</dbReference>
<dbReference type="Gene3D" id="1.10.10.10">
    <property type="entry name" value="Winged helix-like DNA-binding domain superfamily/Winged helix DNA-binding domain"/>
    <property type="match status" value="1"/>
</dbReference>
<dbReference type="CDD" id="cd06170">
    <property type="entry name" value="LuxR_C_like"/>
    <property type="match status" value="1"/>
</dbReference>